<sequence length="121" mass="13733">MFSLLPVIMVHSHSDSLATNPLLRCPLQSPSATLNLAQYLYFIKTSPFQTWGGAQPLELRVTMSTYETEMCAIKELQSYKEVGIKLLKDLCHNIGFHEGKVHRGKPPENLNRRLSRYGEVT</sequence>
<evidence type="ECO:0000313" key="1">
    <source>
        <dbReference type="EMBL" id="KAL3516487.1"/>
    </source>
</evidence>
<protein>
    <submittedName>
        <fullName evidence="1">Uncharacterized protein</fullName>
    </submittedName>
</protein>
<dbReference type="EMBL" id="JBJUIK010000010">
    <property type="protein sequence ID" value="KAL3516487.1"/>
    <property type="molecule type" value="Genomic_DNA"/>
</dbReference>
<gene>
    <name evidence="1" type="ORF">ACH5RR_023389</name>
</gene>
<proteinExistence type="predicted"/>
<keyword evidence="2" id="KW-1185">Reference proteome</keyword>
<name>A0ABD2ZDN7_9GENT</name>
<reference evidence="1 2" key="1">
    <citation type="submission" date="2024-11" db="EMBL/GenBank/DDBJ databases">
        <title>A near-complete genome assembly of Cinchona calisaya.</title>
        <authorList>
            <person name="Lian D.C."/>
            <person name="Zhao X.W."/>
            <person name="Wei L."/>
        </authorList>
    </citation>
    <scope>NUCLEOTIDE SEQUENCE [LARGE SCALE GENOMIC DNA]</scope>
    <source>
        <tissue evidence="1">Nenye</tissue>
    </source>
</reference>
<organism evidence="1 2">
    <name type="scientific">Cinchona calisaya</name>
    <dbReference type="NCBI Taxonomy" id="153742"/>
    <lineage>
        <taxon>Eukaryota</taxon>
        <taxon>Viridiplantae</taxon>
        <taxon>Streptophyta</taxon>
        <taxon>Embryophyta</taxon>
        <taxon>Tracheophyta</taxon>
        <taxon>Spermatophyta</taxon>
        <taxon>Magnoliopsida</taxon>
        <taxon>eudicotyledons</taxon>
        <taxon>Gunneridae</taxon>
        <taxon>Pentapetalae</taxon>
        <taxon>asterids</taxon>
        <taxon>lamiids</taxon>
        <taxon>Gentianales</taxon>
        <taxon>Rubiaceae</taxon>
        <taxon>Cinchonoideae</taxon>
        <taxon>Cinchoneae</taxon>
        <taxon>Cinchona</taxon>
    </lineage>
</organism>
<comment type="caution">
    <text evidence="1">The sequence shown here is derived from an EMBL/GenBank/DDBJ whole genome shotgun (WGS) entry which is preliminary data.</text>
</comment>
<accession>A0ABD2ZDN7</accession>
<dbReference type="Proteomes" id="UP001630127">
    <property type="component" value="Unassembled WGS sequence"/>
</dbReference>
<evidence type="ECO:0000313" key="2">
    <source>
        <dbReference type="Proteomes" id="UP001630127"/>
    </source>
</evidence>
<dbReference type="AlphaFoldDB" id="A0ABD2ZDN7"/>